<feature type="compositionally biased region" description="Low complexity" evidence="1">
    <location>
        <begin position="1018"/>
        <end position="1032"/>
    </location>
</feature>
<feature type="compositionally biased region" description="Polar residues" evidence="1">
    <location>
        <begin position="1151"/>
        <end position="1173"/>
    </location>
</feature>
<reference evidence="2" key="2">
    <citation type="submission" date="2020-02" db="EMBL/GenBank/DDBJ databases">
        <authorList>
            <person name="Gilchrist C.L.M."/>
            <person name="Chooi Y.-H."/>
        </authorList>
    </citation>
    <scope>NUCLEOTIDE SEQUENCE</scope>
    <source>
        <strain evidence="2">MST-FP2251</strain>
    </source>
</reference>
<accession>A0AAD4GXP6</accession>
<feature type="region of interest" description="Disordered" evidence="1">
    <location>
        <begin position="1"/>
        <end position="185"/>
    </location>
</feature>
<feature type="compositionally biased region" description="Polar residues" evidence="1">
    <location>
        <begin position="727"/>
        <end position="744"/>
    </location>
</feature>
<feature type="compositionally biased region" description="Low complexity" evidence="1">
    <location>
        <begin position="1065"/>
        <end position="1092"/>
    </location>
</feature>
<gene>
    <name evidence="2" type="ORF">FE257_012553</name>
</gene>
<feature type="region of interest" description="Disordered" evidence="1">
    <location>
        <begin position="527"/>
        <end position="661"/>
    </location>
</feature>
<sequence length="1253" mass="135638">MRTRSQQASPGGFVSLENNEPARRTRSNRSASQSNADPSAAIATESTARPKSQRTTKKPGPKKSATTKTQNRKVTKRGTRRTTRQTSQALSGDEEPEPSDENAVANTKYPEQTAQDGPEDTESTTKSVLSEPKTSEREFPSPIPSSEDPIGPRDPQPPLDPQIPQEEGPCSPAPRTPPESSTLGIPWREVLDEISDIGSPLSERSRTPSIDGFPLDFELDGAALERLFQALDMDHTLWSDVPTDGESSTPELFNFELDEVLFEQLCLGLDTDHTTLSDVPIPANGEPSASDLPGFELDQALFEQICKALDTDLTNWSDVPANGEPSTSELAEAENPTTEFESVTAEKPSAQSISIESSCSAPVVNSVEDTAAVEELEALIERLSKLSLTDETPCSPAAVPPVKLSAAPTRLPEMQQPARETVVLAEGSTTIAGPQAAVVEGATADTPRLASIYDDAPPYFDNEAFNRVFSPPAVRVQQSLPTTLGLAILGPIPSGPTSIFEEGQAAFYLNNVEERQPVVGRPLARAELGPVSTPTPSVWPRGGRTRLSPIPEETEMSPGPAPGAGKQEQGPFPPSMAPMVGREENEPTMPNRPPRGKHEKTKKLTPKTVNRKRSRSNVSTDNHPVPETPPANKRRNLGTPGSTPFARRLTPLSRRLSTNAAPYSERLRRRAVEDQGRIHRTVFRIPELIAQTEADRRASESSSSASPFPEHPTTSFNFTVERDQTDDQNSPADSSTPQESSNPETPRRGWNIRGLLSSVPRSLSISRFLPAFGRSPGTPETSVAVQPSSERITRTQRHEMESGPSRTDSQSRRRLSESTLAEERPKKRSRNMSYSLFPAPMDKSLYLGDIPKAPKETQKPSSSDSPSRSTQEKTVHTTAEKPQLDKSTAPVVPTEAVGKEHKNSAQTPSRSEKKRKRAPSPDVIPNPVGSSYGMDLAFFGYSSDSDEEASTTSSQGKDGVPENLPLTKSTVRNAIRSERHPSKKVRFDASPEDTPSKKRMRGRATDTYSGQHFVGMGSTSPSPSSSPSVTPTTPTPPVTRPPGFIPNTQGTFQLDYDAFSDDSESSGAPSPSTVPAVAAPSVASPASPSVLSEQSISTPVEDDAKISDIFQPSPFGTPQTAAPPSTPGTNKEALARARLQAEKYKPKTPSGLRTASRYSSPMTATPDSLAHQQQTAETFGDDQFARDAQWLYENCPSGDLKDLVWPAKRSLLDDIDDPSAPVDLVANMFEKVDKEAIHESFKRNLDSFQKSFA</sequence>
<feature type="region of interest" description="Disordered" evidence="1">
    <location>
        <begin position="770"/>
        <end position="1173"/>
    </location>
</feature>
<feature type="compositionally biased region" description="Basic residues" evidence="1">
    <location>
        <begin position="51"/>
        <end position="61"/>
    </location>
</feature>
<feature type="compositionally biased region" description="Low complexity" evidence="1">
    <location>
        <begin position="647"/>
        <end position="658"/>
    </location>
</feature>
<name>A0AAD4GXP6_ASPNN</name>
<dbReference type="AlphaFoldDB" id="A0AAD4GXP6"/>
<feature type="compositionally biased region" description="Basic and acidic residues" evidence="1">
    <location>
        <begin position="975"/>
        <end position="989"/>
    </location>
</feature>
<organism evidence="2 3">
    <name type="scientific">Aspergillus nanangensis</name>
    <dbReference type="NCBI Taxonomy" id="2582783"/>
    <lineage>
        <taxon>Eukaryota</taxon>
        <taxon>Fungi</taxon>
        <taxon>Dikarya</taxon>
        <taxon>Ascomycota</taxon>
        <taxon>Pezizomycotina</taxon>
        <taxon>Eurotiomycetes</taxon>
        <taxon>Eurotiomycetidae</taxon>
        <taxon>Eurotiales</taxon>
        <taxon>Aspergillaceae</taxon>
        <taxon>Aspergillus</taxon>
        <taxon>Aspergillus subgen. Circumdati</taxon>
    </lineage>
</organism>
<dbReference type="EMBL" id="VCAU01000009">
    <property type="protein sequence ID" value="KAF9893142.1"/>
    <property type="molecule type" value="Genomic_DNA"/>
</dbReference>
<evidence type="ECO:0000313" key="2">
    <source>
        <dbReference type="EMBL" id="KAF9893142.1"/>
    </source>
</evidence>
<feature type="compositionally biased region" description="Basic and acidic residues" evidence="1">
    <location>
        <begin position="791"/>
        <end position="801"/>
    </location>
</feature>
<feature type="compositionally biased region" description="Polar residues" evidence="1">
    <location>
        <begin position="1114"/>
        <end position="1129"/>
    </location>
</feature>
<feature type="compositionally biased region" description="Basic residues" evidence="1">
    <location>
        <begin position="594"/>
        <end position="615"/>
    </location>
</feature>
<keyword evidence="3" id="KW-1185">Reference proteome</keyword>
<evidence type="ECO:0000256" key="1">
    <source>
        <dbReference type="SAM" id="MobiDB-lite"/>
    </source>
</evidence>
<feature type="compositionally biased region" description="Basic and acidic residues" evidence="1">
    <location>
        <begin position="870"/>
        <end position="884"/>
    </location>
</feature>
<feature type="compositionally biased region" description="Pro residues" evidence="1">
    <location>
        <begin position="152"/>
        <end position="161"/>
    </location>
</feature>
<feature type="region of interest" description="Disordered" evidence="1">
    <location>
        <begin position="693"/>
        <end position="751"/>
    </location>
</feature>
<feature type="compositionally biased region" description="Polar residues" evidence="1">
    <location>
        <begin position="778"/>
        <end position="790"/>
    </location>
</feature>
<feature type="compositionally biased region" description="Basic residues" evidence="1">
    <location>
        <begin position="70"/>
        <end position="83"/>
    </location>
</feature>
<feature type="compositionally biased region" description="Basic and acidic residues" evidence="1">
    <location>
        <begin position="809"/>
        <end position="825"/>
    </location>
</feature>
<feature type="compositionally biased region" description="Low complexity" evidence="1">
    <location>
        <begin position="860"/>
        <end position="869"/>
    </location>
</feature>
<feature type="compositionally biased region" description="Pro residues" evidence="1">
    <location>
        <begin position="1033"/>
        <end position="1044"/>
    </location>
</feature>
<comment type="caution">
    <text evidence="2">The sequence shown here is derived from an EMBL/GenBank/DDBJ whole genome shotgun (WGS) entry which is preliminary data.</text>
</comment>
<reference evidence="2" key="1">
    <citation type="journal article" date="2019" name="Beilstein J. Org. Chem.">
        <title>Nanangenines: drimane sesquiterpenoids as the dominant metabolite cohort of a novel Australian fungus, Aspergillus nanangensis.</title>
        <authorList>
            <person name="Lacey H.J."/>
            <person name="Gilchrist C.L.M."/>
            <person name="Crombie A."/>
            <person name="Kalaitzis J.A."/>
            <person name="Vuong D."/>
            <person name="Rutledge P.J."/>
            <person name="Turner P."/>
            <person name="Pitt J.I."/>
            <person name="Lacey E."/>
            <person name="Chooi Y.H."/>
            <person name="Piggott A.M."/>
        </authorList>
    </citation>
    <scope>NUCLEOTIDE SEQUENCE</scope>
    <source>
        <strain evidence="2">MST-FP2251</strain>
    </source>
</reference>
<dbReference type="Proteomes" id="UP001194746">
    <property type="component" value="Unassembled WGS sequence"/>
</dbReference>
<proteinExistence type="predicted"/>
<feature type="compositionally biased region" description="Polar residues" evidence="1">
    <location>
        <begin position="28"/>
        <end position="37"/>
    </location>
</feature>
<feature type="compositionally biased region" description="Basic and acidic residues" evidence="1">
    <location>
        <begin position="1133"/>
        <end position="1145"/>
    </location>
</feature>
<feature type="compositionally biased region" description="Polar residues" evidence="1">
    <location>
        <begin position="324"/>
        <end position="341"/>
    </location>
</feature>
<protein>
    <submittedName>
        <fullName evidence="2">Uncharacterized protein</fullName>
    </submittedName>
</protein>
<feature type="region of interest" description="Disordered" evidence="1">
    <location>
        <begin position="317"/>
        <end position="351"/>
    </location>
</feature>
<evidence type="ECO:0000313" key="3">
    <source>
        <dbReference type="Proteomes" id="UP001194746"/>
    </source>
</evidence>